<proteinExistence type="predicted"/>
<evidence type="ECO:0000313" key="2">
    <source>
        <dbReference type="EMBL" id="WTP53440.1"/>
    </source>
</evidence>
<accession>A0ABZ1JQW3</accession>
<evidence type="ECO:0000313" key="3">
    <source>
        <dbReference type="Proteomes" id="UP001432166"/>
    </source>
</evidence>
<dbReference type="RefSeq" id="WP_328939225.1">
    <property type="nucleotide sequence ID" value="NZ_CP108133.1"/>
</dbReference>
<dbReference type="EMBL" id="CP108133">
    <property type="protein sequence ID" value="WTP53440.1"/>
    <property type="molecule type" value="Genomic_DNA"/>
</dbReference>
<reference evidence="2" key="1">
    <citation type="submission" date="2022-10" db="EMBL/GenBank/DDBJ databases">
        <title>The complete genomes of actinobacterial strains from the NBC collection.</title>
        <authorList>
            <person name="Joergensen T.S."/>
            <person name="Alvarez Arevalo M."/>
            <person name="Sterndorff E.B."/>
            <person name="Faurdal D."/>
            <person name="Vuksanovic O."/>
            <person name="Mourched A.-S."/>
            <person name="Charusanti P."/>
            <person name="Shaw S."/>
            <person name="Blin K."/>
            <person name="Weber T."/>
        </authorList>
    </citation>
    <scope>NUCLEOTIDE SEQUENCE</scope>
    <source>
        <strain evidence="2">NBC_00189</strain>
    </source>
</reference>
<evidence type="ECO:0000256" key="1">
    <source>
        <dbReference type="SAM" id="MobiDB-lite"/>
    </source>
</evidence>
<keyword evidence="3" id="KW-1185">Reference proteome</keyword>
<sequence>MPVQVDRLRQLGADFAALKDSVTALEAHPGADLLVQLSPKIDQAHQLITRTLQGLSDLSTSQYIAIPGSRAALDTLCGVVESASLAAAELASAVAENPLDAAGFAGGSPQDTDAVRKARHTSAVPVLAEALTRAAQCLDLSGTGCRSTASGIIRDLAKSPDYLASLPRLTPAQYTALEKIAQGGASFFGSLRSDRNTIRAGDGSTLHAKPFDVLTKNQLVRFRGRGSSLGGQDITVTAAGRLALTAQKPPAQPASAQTLTASVTAGTPRKRR</sequence>
<feature type="compositionally biased region" description="Low complexity" evidence="1">
    <location>
        <begin position="247"/>
        <end position="257"/>
    </location>
</feature>
<name>A0ABZ1JQW3_9ACTN</name>
<dbReference type="Proteomes" id="UP001432166">
    <property type="component" value="Chromosome"/>
</dbReference>
<protein>
    <submittedName>
        <fullName evidence="2">Uncharacterized protein</fullName>
    </submittedName>
</protein>
<organism evidence="2 3">
    <name type="scientific">Streptomyces tauricus</name>
    <dbReference type="NCBI Taxonomy" id="68274"/>
    <lineage>
        <taxon>Bacteria</taxon>
        <taxon>Bacillati</taxon>
        <taxon>Actinomycetota</taxon>
        <taxon>Actinomycetes</taxon>
        <taxon>Kitasatosporales</taxon>
        <taxon>Streptomycetaceae</taxon>
        <taxon>Streptomyces</taxon>
        <taxon>Streptomyces aurantiacus group</taxon>
    </lineage>
</organism>
<feature type="region of interest" description="Disordered" evidence="1">
    <location>
        <begin position="247"/>
        <end position="272"/>
    </location>
</feature>
<gene>
    <name evidence="2" type="ORF">OG288_37045</name>
</gene>